<evidence type="ECO:0000256" key="1">
    <source>
        <dbReference type="ARBA" id="ARBA00007689"/>
    </source>
</evidence>
<feature type="domain" description="YCII-related" evidence="2">
    <location>
        <begin position="1"/>
        <end position="113"/>
    </location>
</feature>
<geneLocation type="plasmid" evidence="3">
    <name>unnamed</name>
</geneLocation>
<dbReference type="InterPro" id="IPR005545">
    <property type="entry name" value="YCII"/>
</dbReference>
<comment type="similarity">
    <text evidence="1">Belongs to the YciI family.</text>
</comment>
<organism evidence="3 4">
    <name type="scientific">Peteryoungia algae</name>
    <dbReference type="NCBI Taxonomy" id="2919917"/>
    <lineage>
        <taxon>Bacteria</taxon>
        <taxon>Pseudomonadati</taxon>
        <taxon>Pseudomonadota</taxon>
        <taxon>Alphaproteobacteria</taxon>
        <taxon>Hyphomicrobiales</taxon>
        <taxon>Rhizobiaceae</taxon>
        <taxon>Peteryoungia</taxon>
    </lineage>
</organism>
<comment type="caution">
    <text evidence="3">The sequence shown here is derived from an EMBL/GenBank/DDBJ whole genome shotgun (WGS) entry which is preliminary data.</text>
</comment>
<name>A0ABT0D486_9HYPH</name>
<protein>
    <submittedName>
        <fullName evidence="3">YciI family protein</fullName>
    </submittedName>
</protein>
<evidence type="ECO:0000313" key="4">
    <source>
        <dbReference type="Proteomes" id="UP001522662"/>
    </source>
</evidence>
<accession>A0ABT0D486</accession>
<proteinExistence type="inferred from homology"/>
<sequence length="120" mass="13380">MRFVCFIHTNPQEIAAISEADHRRIVAEHFTFDESIIASGHHIVSEALEEPERAMTIRRSAKGITVHDGPFAESREHIGGFYLLEARDLDEAIRIASAIPSLQHSVVEVRPVRTLVLDGA</sequence>
<dbReference type="SUPFAM" id="SSF54909">
    <property type="entry name" value="Dimeric alpha+beta barrel"/>
    <property type="match status" value="1"/>
</dbReference>
<dbReference type="InterPro" id="IPR011008">
    <property type="entry name" value="Dimeric_a/b-barrel"/>
</dbReference>
<dbReference type="Gene3D" id="3.30.70.1060">
    <property type="entry name" value="Dimeric alpha+beta barrel"/>
    <property type="match status" value="1"/>
</dbReference>
<dbReference type="PANTHER" id="PTHR35174">
    <property type="entry name" value="BLL7171 PROTEIN-RELATED"/>
    <property type="match status" value="1"/>
</dbReference>
<reference evidence="3 4" key="1">
    <citation type="submission" date="2022-03" db="EMBL/GenBank/DDBJ databases">
        <title>Rhizobium SSM4.3 sp. nov., isolated from Sediment (Gouqi Island).</title>
        <authorList>
            <person name="Chen G."/>
        </authorList>
    </citation>
    <scope>NUCLEOTIDE SEQUENCE [LARGE SCALE GENOMIC DNA]</scope>
    <source>
        <strain evidence="3 4">SSM4.3</strain>
        <plasmid evidence="3">unnamed</plasmid>
    </source>
</reference>
<dbReference type="Proteomes" id="UP001522662">
    <property type="component" value="Unassembled WGS sequence"/>
</dbReference>
<dbReference type="PANTHER" id="PTHR35174:SF3">
    <property type="entry name" value="BLL7171 PROTEIN"/>
    <property type="match status" value="1"/>
</dbReference>
<dbReference type="RefSeq" id="WP_245137558.1">
    <property type="nucleotide sequence ID" value="NZ_CP128477.1"/>
</dbReference>
<dbReference type="Pfam" id="PF03795">
    <property type="entry name" value="YCII"/>
    <property type="match status" value="1"/>
</dbReference>
<evidence type="ECO:0000313" key="3">
    <source>
        <dbReference type="EMBL" id="MCJ8240223.1"/>
    </source>
</evidence>
<keyword evidence="4" id="KW-1185">Reference proteome</keyword>
<dbReference type="EMBL" id="JALAYX010000005">
    <property type="protein sequence ID" value="MCJ8240223.1"/>
    <property type="molecule type" value="Genomic_DNA"/>
</dbReference>
<gene>
    <name evidence="3" type="ORF">MKJ03_17975</name>
</gene>
<evidence type="ECO:0000259" key="2">
    <source>
        <dbReference type="Pfam" id="PF03795"/>
    </source>
</evidence>
<keyword evidence="3" id="KW-0614">Plasmid</keyword>